<dbReference type="EMBL" id="LGCL01000031">
    <property type="protein sequence ID" value="KPL74842.1"/>
    <property type="molecule type" value="Genomic_DNA"/>
</dbReference>
<dbReference type="SUPFAM" id="SSF51735">
    <property type="entry name" value="NAD(P)-binding Rossmann-fold domains"/>
    <property type="match status" value="1"/>
</dbReference>
<reference evidence="2 3" key="1">
    <citation type="submission" date="2015-07" db="EMBL/GenBank/DDBJ databases">
        <title>Genome sequence of Ornatilinea apprima DSM 23815.</title>
        <authorList>
            <person name="Hemp J."/>
            <person name="Ward L.M."/>
            <person name="Pace L.A."/>
            <person name="Fischer W.W."/>
        </authorList>
    </citation>
    <scope>NUCLEOTIDE SEQUENCE [LARGE SCALE GENOMIC DNA]</scope>
    <source>
        <strain evidence="2 3">P3M-1</strain>
    </source>
</reference>
<dbReference type="AlphaFoldDB" id="A0A0N8GMB6"/>
<sequence length="301" mass="33847">MIKNLNLDPKVCTDEFQHRLVVITGATSGIGYVTAKKYAAHGADLLLVNRSQKKSEELCAELRGEFNTNCSYIISDFSKLSDVHSAARQLAALQRNIDVLIHNAGVYLTKKKLTEDHLEAVFQTNYLSTFILNYYLLEKLKSQNSGRILFVNSEAYRFAVSGLHFDDLFWNQHRYSGLKSYGAAKLAQLLLMIKLNNYYQGTGVTVNAMHPGNVKTNSGQDNGWLYKKFKSIFIDRSARPLEVAAEALYYLGVSSELDHVSGKFFNLTTIEEPAPPALDINAAEKLWKISIDLSDLYEKSK</sequence>
<evidence type="ECO:0000313" key="3">
    <source>
        <dbReference type="Proteomes" id="UP000050417"/>
    </source>
</evidence>
<protein>
    <submittedName>
        <fullName evidence="2">Short-chain dehydrogenase</fullName>
    </submittedName>
</protein>
<dbReference type="PANTHER" id="PTHR43157">
    <property type="entry name" value="PHOSPHATIDYLINOSITOL-GLYCAN BIOSYNTHESIS CLASS F PROTEIN-RELATED"/>
    <property type="match status" value="1"/>
</dbReference>
<dbReference type="Gene3D" id="3.40.50.720">
    <property type="entry name" value="NAD(P)-binding Rossmann-like Domain"/>
    <property type="match status" value="1"/>
</dbReference>
<dbReference type="PRINTS" id="PR00081">
    <property type="entry name" value="GDHRDH"/>
</dbReference>
<dbReference type="STRING" id="1134406.ADN00_13470"/>
<proteinExistence type="predicted"/>
<accession>A0A0N8GMB6</accession>
<dbReference type="GO" id="GO:0016491">
    <property type="term" value="F:oxidoreductase activity"/>
    <property type="evidence" value="ECO:0007669"/>
    <property type="project" value="UniProtKB-KW"/>
</dbReference>
<dbReference type="PANTHER" id="PTHR43157:SF31">
    <property type="entry name" value="PHOSPHATIDYLINOSITOL-GLYCAN BIOSYNTHESIS CLASS F PROTEIN"/>
    <property type="match status" value="1"/>
</dbReference>
<comment type="caution">
    <text evidence="2">The sequence shown here is derived from an EMBL/GenBank/DDBJ whole genome shotgun (WGS) entry which is preliminary data.</text>
</comment>
<keyword evidence="1" id="KW-0560">Oxidoreductase</keyword>
<name>A0A0N8GMB6_9CHLR</name>
<dbReference type="Pfam" id="PF00106">
    <property type="entry name" value="adh_short"/>
    <property type="match status" value="1"/>
</dbReference>
<keyword evidence="3" id="KW-1185">Reference proteome</keyword>
<dbReference type="Proteomes" id="UP000050417">
    <property type="component" value="Unassembled WGS sequence"/>
</dbReference>
<evidence type="ECO:0000256" key="1">
    <source>
        <dbReference type="ARBA" id="ARBA00023002"/>
    </source>
</evidence>
<dbReference type="InterPro" id="IPR036291">
    <property type="entry name" value="NAD(P)-bd_dom_sf"/>
</dbReference>
<organism evidence="2 3">
    <name type="scientific">Ornatilinea apprima</name>
    <dbReference type="NCBI Taxonomy" id="1134406"/>
    <lineage>
        <taxon>Bacteria</taxon>
        <taxon>Bacillati</taxon>
        <taxon>Chloroflexota</taxon>
        <taxon>Anaerolineae</taxon>
        <taxon>Anaerolineales</taxon>
        <taxon>Anaerolineaceae</taxon>
        <taxon>Ornatilinea</taxon>
    </lineage>
</organism>
<dbReference type="InterPro" id="IPR002347">
    <property type="entry name" value="SDR_fam"/>
</dbReference>
<evidence type="ECO:0000313" key="2">
    <source>
        <dbReference type="EMBL" id="KPL74842.1"/>
    </source>
</evidence>
<gene>
    <name evidence="2" type="ORF">ADN00_13470</name>
</gene>